<keyword evidence="7 8" id="KW-0472">Membrane</keyword>
<comment type="similarity">
    <text evidence="2">Belongs to the amino acid-polyamine-organocation (APC) superfamily. Spore germination protein (SGP) (TC 2.A.3.9) family.</text>
</comment>
<comment type="caution">
    <text evidence="9">The sequence shown here is derived from an EMBL/GenBank/DDBJ whole genome shotgun (WGS) entry which is preliminary data.</text>
</comment>
<feature type="transmembrane region" description="Helical" evidence="8">
    <location>
        <begin position="303"/>
        <end position="322"/>
    </location>
</feature>
<feature type="transmembrane region" description="Helical" evidence="8">
    <location>
        <begin position="217"/>
        <end position="236"/>
    </location>
</feature>
<organism evidence="9 10">
    <name type="scientific">Brevibacillus nitrificans</name>
    <dbReference type="NCBI Taxonomy" id="651560"/>
    <lineage>
        <taxon>Bacteria</taxon>
        <taxon>Bacillati</taxon>
        <taxon>Bacillota</taxon>
        <taxon>Bacilli</taxon>
        <taxon>Bacillales</taxon>
        <taxon>Paenibacillaceae</taxon>
        <taxon>Brevibacillus</taxon>
    </lineage>
</organism>
<accession>A0A3M8DKS2</accession>
<feature type="transmembrane region" description="Helical" evidence="8">
    <location>
        <begin position="334"/>
        <end position="357"/>
    </location>
</feature>
<feature type="transmembrane region" description="Helical" evidence="8">
    <location>
        <begin position="272"/>
        <end position="291"/>
    </location>
</feature>
<protein>
    <submittedName>
        <fullName evidence="9">Spore gernimation protein</fullName>
    </submittedName>
</protein>
<feature type="transmembrane region" description="Helical" evidence="8">
    <location>
        <begin position="41"/>
        <end position="61"/>
    </location>
</feature>
<evidence type="ECO:0000256" key="5">
    <source>
        <dbReference type="ARBA" id="ARBA00022692"/>
    </source>
</evidence>
<evidence type="ECO:0000256" key="8">
    <source>
        <dbReference type="SAM" id="Phobius"/>
    </source>
</evidence>
<keyword evidence="5 8" id="KW-0812">Transmembrane</keyword>
<feature type="transmembrane region" description="Helical" evidence="8">
    <location>
        <begin position="7"/>
        <end position="29"/>
    </location>
</feature>
<dbReference type="Proteomes" id="UP000269573">
    <property type="component" value="Unassembled WGS sequence"/>
</dbReference>
<evidence type="ECO:0000256" key="7">
    <source>
        <dbReference type="ARBA" id="ARBA00023136"/>
    </source>
</evidence>
<gene>
    <name evidence="9" type="ORF">EDM59_05840</name>
</gene>
<dbReference type="Pfam" id="PF03845">
    <property type="entry name" value="Spore_permease"/>
    <property type="match status" value="1"/>
</dbReference>
<dbReference type="GO" id="GO:0016020">
    <property type="term" value="C:membrane"/>
    <property type="evidence" value="ECO:0007669"/>
    <property type="project" value="UniProtKB-SubCell"/>
</dbReference>
<proteinExistence type="inferred from homology"/>
<dbReference type="PANTHER" id="PTHR34975">
    <property type="entry name" value="SPORE GERMINATION PROTEIN A2"/>
    <property type="match status" value="1"/>
</dbReference>
<dbReference type="NCBIfam" id="TIGR00912">
    <property type="entry name" value="2A0309"/>
    <property type="match status" value="1"/>
</dbReference>
<name>A0A3M8DKS2_9BACL</name>
<evidence type="ECO:0000256" key="4">
    <source>
        <dbReference type="ARBA" id="ARBA00022544"/>
    </source>
</evidence>
<evidence type="ECO:0000256" key="1">
    <source>
        <dbReference type="ARBA" id="ARBA00004141"/>
    </source>
</evidence>
<dbReference type="InterPro" id="IPR004761">
    <property type="entry name" value="Spore_GerAB"/>
</dbReference>
<dbReference type="RefSeq" id="WP_122922734.1">
    <property type="nucleotide sequence ID" value="NZ_RHHU01000003.1"/>
</dbReference>
<dbReference type="GO" id="GO:0009847">
    <property type="term" value="P:spore germination"/>
    <property type="evidence" value="ECO:0007669"/>
    <property type="project" value="InterPro"/>
</dbReference>
<feature type="transmembrane region" description="Helical" evidence="8">
    <location>
        <begin position="141"/>
        <end position="163"/>
    </location>
</feature>
<feature type="transmembrane region" description="Helical" evidence="8">
    <location>
        <begin position="187"/>
        <end position="205"/>
    </location>
</feature>
<keyword evidence="3" id="KW-0813">Transport</keyword>
<evidence type="ECO:0000256" key="2">
    <source>
        <dbReference type="ARBA" id="ARBA00007998"/>
    </source>
</evidence>
<keyword evidence="6 8" id="KW-1133">Transmembrane helix</keyword>
<comment type="subcellular location">
    <subcellularLocation>
        <location evidence="1">Membrane</location>
        <topology evidence="1">Multi-pass membrane protein</topology>
    </subcellularLocation>
</comment>
<dbReference type="PANTHER" id="PTHR34975:SF2">
    <property type="entry name" value="SPORE GERMINATION PROTEIN A2"/>
    <property type="match status" value="1"/>
</dbReference>
<reference evidence="9 10" key="1">
    <citation type="submission" date="2018-10" db="EMBL/GenBank/DDBJ databases">
        <title>Phylogenomics of Brevibacillus.</title>
        <authorList>
            <person name="Dunlap C."/>
        </authorList>
    </citation>
    <scope>NUCLEOTIDE SEQUENCE [LARGE SCALE GENOMIC DNA]</scope>
    <source>
        <strain evidence="9 10">JCM 15774</strain>
    </source>
</reference>
<evidence type="ECO:0000313" key="9">
    <source>
        <dbReference type="EMBL" id="RNB88633.1"/>
    </source>
</evidence>
<sequence length="366" mass="41391">MGKESSGISVIQLFTIFALMNGLENHVIINPMLLDAAGRDAWITVLVTGLLFIGWCLLLNWMSTRSGQRPWKEWLAKSTHPVIMWILMIPIWLNLYLIGATTVIHTVTWNTTNYLPGSSAILLVLALVIICLVLSIWGVRIIAITSGILLPIVILLGIFVSLANSAEKNFQLLKPILEYGWEPVRNGMIYAAGGFSEMLLVLLLQHRLTQKLKTWQFFSYSIFTIIIMMGPILGAITEFGPVEAAKQMTSPYEQWRLVSIGQYIEHVDFFSIFQWLAGACVRVSTAVYLLIDTLPIKKSGHRICTILIVMASYILLCSVPVINDYTFYQWMYHYSIPISFYVLFSLSIIWFVITLFAKPLRKAESG</sequence>
<dbReference type="EMBL" id="RHHU01000003">
    <property type="protein sequence ID" value="RNB88633.1"/>
    <property type="molecule type" value="Genomic_DNA"/>
</dbReference>
<feature type="transmembrane region" description="Helical" evidence="8">
    <location>
        <begin position="114"/>
        <end position="134"/>
    </location>
</feature>
<dbReference type="AlphaFoldDB" id="A0A3M8DKS2"/>
<evidence type="ECO:0000313" key="10">
    <source>
        <dbReference type="Proteomes" id="UP000269573"/>
    </source>
</evidence>
<evidence type="ECO:0000256" key="6">
    <source>
        <dbReference type="ARBA" id="ARBA00022989"/>
    </source>
</evidence>
<keyword evidence="4" id="KW-0309">Germination</keyword>
<evidence type="ECO:0000256" key="3">
    <source>
        <dbReference type="ARBA" id="ARBA00022448"/>
    </source>
</evidence>
<keyword evidence="10" id="KW-1185">Reference proteome</keyword>
<feature type="transmembrane region" description="Helical" evidence="8">
    <location>
        <begin position="82"/>
        <end position="108"/>
    </location>
</feature>